<reference evidence="1" key="1">
    <citation type="submission" date="2020-04" db="EMBL/GenBank/DDBJ databases">
        <authorList>
            <person name="Alioto T."/>
            <person name="Alioto T."/>
            <person name="Gomez Garrido J."/>
        </authorList>
    </citation>
    <scope>NUCLEOTIDE SEQUENCE</scope>
    <source>
        <strain evidence="1">A484AB</strain>
    </source>
</reference>
<sequence>MEEIGQLYTKGSKKLGLAKHQMPLFSDERDQEQQGDTTDISQVVNRLRMEPPKCPHIVKVDL</sequence>
<gene>
    <name evidence="1" type="ORF">PACLA_8A000533</name>
</gene>
<comment type="caution">
    <text evidence="1">The sequence shown here is derived from an EMBL/GenBank/DDBJ whole genome shotgun (WGS) entry which is preliminary data.</text>
</comment>
<organism evidence="1 2">
    <name type="scientific">Paramuricea clavata</name>
    <name type="common">Red gorgonian</name>
    <name type="synonym">Violescent sea-whip</name>
    <dbReference type="NCBI Taxonomy" id="317549"/>
    <lineage>
        <taxon>Eukaryota</taxon>
        <taxon>Metazoa</taxon>
        <taxon>Cnidaria</taxon>
        <taxon>Anthozoa</taxon>
        <taxon>Octocorallia</taxon>
        <taxon>Malacalcyonacea</taxon>
        <taxon>Plexauridae</taxon>
        <taxon>Paramuricea</taxon>
    </lineage>
</organism>
<keyword evidence="2" id="KW-1185">Reference proteome</keyword>
<accession>A0A6S7KDN7</accession>
<name>A0A6S7KDN7_PARCT</name>
<evidence type="ECO:0000313" key="2">
    <source>
        <dbReference type="Proteomes" id="UP001152795"/>
    </source>
</evidence>
<protein>
    <submittedName>
        <fullName evidence="1">Uncharacterized protein</fullName>
    </submittedName>
</protein>
<feature type="non-terminal residue" evidence="1">
    <location>
        <position position="62"/>
    </location>
</feature>
<evidence type="ECO:0000313" key="1">
    <source>
        <dbReference type="EMBL" id="CAB4043535.1"/>
    </source>
</evidence>
<dbReference type="EMBL" id="CACRXK020032580">
    <property type="protein sequence ID" value="CAB4043535.1"/>
    <property type="molecule type" value="Genomic_DNA"/>
</dbReference>
<dbReference type="Proteomes" id="UP001152795">
    <property type="component" value="Unassembled WGS sequence"/>
</dbReference>
<proteinExistence type="predicted"/>
<dbReference type="AlphaFoldDB" id="A0A6S7KDN7"/>